<keyword evidence="2" id="KW-1003">Cell membrane</keyword>
<dbReference type="Pfam" id="PF04347">
    <property type="entry name" value="FliO"/>
    <property type="match status" value="1"/>
</dbReference>
<evidence type="ECO:0000313" key="8">
    <source>
        <dbReference type="Proteomes" id="UP000013085"/>
    </source>
</evidence>
<keyword evidence="7" id="KW-0966">Cell projection</keyword>
<gene>
    <name evidence="7" type="ORF">HMPREF1090_01124</name>
</gene>
<keyword evidence="5 6" id="KW-0472">Membrane</keyword>
<reference evidence="7 8" key="1">
    <citation type="submission" date="2013-01" db="EMBL/GenBank/DDBJ databases">
        <title>The Genome Sequence of Clostridium clostridioforme 90A8.</title>
        <authorList>
            <consortium name="The Broad Institute Genome Sequencing Platform"/>
            <person name="Earl A."/>
            <person name="Ward D."/>
            <person name="Feldgarden M."/>
            <person name="Gevers D."/>
            <person name="Courvalin P."/>
            <person name="Lambert T."/>
            <person name="Walker B."/>
            <person name="Young S.K."/>
            <person name="Zeng Q."/>
            <person name="Gargeya S."/>
            <person name="Fitzgerald M."/>
            <person name="Haas B."/>
            <person name="Abouelleil A."/>
            <person name="Alvarado L."/>
            <person name="Arachchi H.M."/>
            <person name="Berlin A.M."/>
            <person name="Chapman S.B."/>
            <person name="Dewar J."/>
            <person name="Goldberg J."/>
            <person name="Griggs A."/>
            <person name="Gujja S."/>
            <person name="Hansen M."/>
            <person name="Howarth C."/>
            <person name="Imamovic A."/>
            <person name="Larimer J."/>
            <person name="McCowan C."/>
            <person name="Murphy C."/>
            <person name="Neiman D."/>
            <person name="Pearson M."/>
            <person name="Priest M."/>
            <person name="Roberts A."/>
            <person name="Saif S."/>
            <person name="Shea T."/>
            <person name="Sisk P."/>
            <person name="Sykes S."/>
            <person name="Wortman J."/>
            <person name="Nusbaum C."/>
            <person name="Birren B."/>
        </authorList>
    </citation>
    <scope>NUCLEOTIDE SEQUENCE [LARGE SCALE GENOMIC DNA]</scope>
    <source>
        <strain evidence="7 8">90A8</strain>
    </source>
</reference>
<evidence type="ECO:0000256" key="6">
    <source>
        <dbReference type="SAM" id="Phobius"/>
    </source>
</evidence>
<organism evidence="7 8">
    <name type="scientific">[Clostridium] clostridioforme 90A8</name>
    <dbReference type="NCBI Taxonomy" id="999408"/>
    <lineage>
        <taxon>Bacteria</taxon>
        <taxon>Bacillati</taxon>
        <taxon>Bacillota</taxon>
        <taxon>Clostridia</taxon>
        <taxon>Lachnospirales</taxon>
        <taxon>Lachnospiraceae</taxon>
        <taxon>Enterocloster</taxon>
    </lineage>
</organism>
<feature type="transmembrane region" description="Helical" evidence="6">
    <location>
        <begin position="6"/>
        <end position="25"/>
    </location>
</feature>
<dbReference type="InterPro" id="IPR022781">
    <property type="entry name" value="Flagellar_biosynth_FliO"/>
</dbReference>
<keyword evidence="7" id="KW-0282">Flagellum</keyword>
<accession>A0A0E2HEC6</accession>
<evidence type="ECO:0000256" key="3">
    <source>
        <dbReference type="ARBA" id="ARBA00022692"/>
    </source>
</evidence>
<evidence type="ECO:0000256" key="1">
    <source>
        <dbReference type="ARBA" id="ARBA00004236"/>
    </source>
</evidence>
<keyword evidence="7" id="KW-0969">Cilium</keyword>
<dbReference type="GO" id="GO:0016020">
    <property type="term" value="C:membrane"/>
    <property type="evidence" value="ECO:0007669"/>
    <property type="project" value="InterPro"/>
</dbReference>
<keyword evidence="3 6" id="KW-0812">Transmembrane</keyword>
<sequence>MPGDSLSLAGAVMTVICVLLLAYWCSRMLGKNWIKTSAGKNMKVVEQLQVGADRHLLLIKIQDHVYLIGASSSGIQMLAEMEGEFEETDSEHTPGSPGFRSLMKMYGSLNRKKGGDK</sequence>
<protein>
    <submittedName>
        <fullName evidence="7">Flagellar biosynthetic protein FliO</fullName>
    </submittedName>
</protein>
<name>A0A0E2HEC6_9FIRM</name>
<evidence type="ECO:0000256" key="2">
    <source>
        <dbReference type="ARBA" id="ARBA00022475"/>
    </source>
</evidence>
<dbReference type="Proteomes" id="UP000013085">
    <property type="component" value="Unassembled WGS sequence"/>
</dbReference>
<dbReference type="HOGENOM" id="CLU_2080672_0_0_9"/>
<dbReference type="GO" id="GO:0044781">
    <property type="term" value="P:bacterial-type flagellum organization"/>
    <property type="evidence" value="ECO:0007669"/>
    <property type="project" value="InterPro"/>
</dbReference>
<dbReference type="AlphaFoldDB" id="A0A0E2HEC6"/>
<comment type="subcellular location">
    <subcellularLocation>
        <location evidence="1">Cell membrane</location>
    </subcellularLocation>
</comment>
<evidence type="ECO:0000313" key="7">
    <source>
        <dbReference type="EMBL" id="ENZ18807.1"/>
    </source>
</evidence>
<proteinExistence type="predicted"/>
<evidence type="ECO:0000256" key="4">
    <source>
        <dbReference type="ARBA" id="ARBA00022989"/>
    </source>
</evidence>
<keyword evidence="4 6" id="KW-1133">Transmembrane helix</keyword>
<comment type="caution">
    <text evidence="7">The sequence shown here is derived from an EMBL/GenBank/DDBJ whole genome shotgun (WGS) entry which is preliminary data.</text>
</comment>
<evidence type="ECO:0000256" key="5">
    <source>
        <dbReference type="ARBA" id="ARBA00023136"/>
    </source>
</evidence>
<dbReference type="PATRIC" id="fig|999408.3.peg.1203"/>
<dbReference type="EMBL" id="AGYR01000007">
    <property type="protein sequence ID" value="ENZ18807.1"/>
    <property type="molecule type" value="Genomic_DNA"/>
</dbReference>